<gene>
    <name evidence="1" type="ORF">M529_08900</name>
</gene>
<name>T0KGE9_9SPHN</name>
<comment type="caution">
    <text evidence="1">The sequence shown here is derived from an EMBL/GenBank/DDBJ whole genome shotgun (WGS) entry which is preliminary data.</text>
</comment>
<organism evidence="1 2">
    <name type="scientific">Sphingobium ummariense RL-3</name>
    <dbReference type="NCBI Taxonomy" id="1346791"/>
    <lineage>
        <taxon>Bacteria</taxon>
        <taxon>Pseudomonadati</taxon>
        <taxon>Pseudomonadota</taxon>
        <taxon>Alphaproteobacteria</taxon>
        <taxon>Sphingomonadales</taxon>
        <taxon>Sphingomonadaceae</taxon>
        <taxon>Sphingobium</taxon>
    </lineage>
</organism>
<protein>
    <submittedName>
        <fullName evidence="1">Uncharacterized protein</fullName>
    </submittedName>
</protein>
<evidence type="ECO:0000313" key="2">
    <source>
        <dbReference type="Proteomes" id="UP000015523"/>
    </source>
</evidence>
<evidence type="ECO:0000313" key="1">
    <source>
        <dbReference type="EMBL" id="EQB32538.1"/>
    </source>
</evidence>
<dbReference type="AlphaFoldDB" id="T0KGE9"/>
<sequence length="91" mass="10438">MSRDDFAALVASPLDEQCRLALYGQMSDYQRAQIWQRIHKQAFEEQQAALAEAHRRHQLDQKKTDQLLKAKSLQQRMADAAAKRGKVVDGE</sequence>
<proteinExistence type="predicted"/>
<reference evidence="1 2" key="1">
    <citation type="journal article" date="2013" name="Genome Announc.">
        <title>Draft Genome Sequence of Sphingobium ummariense Strain RL-3, a Hexachlorocyclohexane-Degrading Bacterium.</title>
        <authorList>
            <person name="Kohli P."/>
            <person name="Dua A."/>
            <person name="Sangwan N."/>
            <person name="Oldach P."/>
            <person name="Khurana J.P."/>
            <person name="Lal R."/>
        </authorList>
    </citation>
    <scope>NUCLEOTIDE SEQUENCE [LARGE SCALE GENOMIC DNA]</scope>
    <source>
        <strain evidence="1 2">RL-3</strain>
    </source>
</reference>
<keyword evidence="2" id="KW-1185">Reference proteome</keyword>
<dbReference type="EMBL" id="AUWY01000070">
    <property type="protein sequence ID" value="EQB32538.1"/>
    <property type="molecule type" value="Genomic_DNA"/>
</dbReference>
<dbReference type="PATRIC" id="fig|1346791.3.peg.1710"/>
<dbReference type="STRING" id="1346791.M529_08900"/>
<accession>T0KGE9</accession>
<dbReference type="Proteomes" id="UP000015523">
    <property type="component" value="Unassembled WGS sequence"/>
</dbReference>